<feature type="chain" id="PRO_5014500474" evidence="1">
    <location>
        <begin position="25"/>
        <end position="57"/>
    </location>
</feature>
<evidence type="ECO:0000313" key="4">
    <source>
        <dbReference type="EMBL" id="RHN75171.1"/>
    </source>
</evidence>
<dbReference type="AlphaFoldDB" id="A0A072VB20"/>
<keyword evidence="1" id="KW-0732">Signal</keyword>
<accession>A0A072VB20</accession>
<name>A0A072VB20_MEDTR</name>
<proteinExistence type="predicted"/>
<dbReference type="InterPro" id="IPR009810">
    <property type="entry name" value="Nodulin_late_dom"/>
</dbReference>
<sequence>MAQILMFIYVLIIFLSLFLVVTNARPCNNVDDCRKHMCTPYGQLVRCINSTCECVLD</sequence>
<organism evidence="3 6">
    <name type="scientific">Medicago truncatula</name>
    <name type="common">Barrel medic</name>
    <name type="synonym">Medicago tribuloides</name>
    <dbReference type="NCBI Taxonomy" id="3880"/>
    <lineage>
        <taxon>Eukaryota</taxon>
        <taxon>Viridiplantae</taxon>
        <taxon>Streptophyta</taxon>
        <taxon>Embryophyta</taxon>
        <taxon>Tracheophyta</taxon>
        <taxon>Spermatophyta</taxon>
        <taxon>Magnoliopsida</taxon>
        <taxon>eudicotyledons</taxon>
        <taxon>Gunneridae</taxon>
        <taxon>Pentapetalae</taxon>
        <taxon>rosids</taxon>
        <taxon>fabids</taxon>
        <taxon>Fabales</taxon>
        <taxon>Fabaceae</taxon>
        <taxon>Papilionoideae</taxon>
        <taxon>50 kb inversion clade</taxon>
        <taxon>NPAAA clade</taxon>
        <taxon>Hologalegina</taxon>
        <taxon>IRL clade</taxon>
        <taxon>Trifolieae</taxon>
        <taxon>Medicago</taxon>
    </lineage>
</organism>
<gene>
    <name evidence="3" type="ordered locus">MTR_2g080180</name>
    <name evidence="4" type="ORF">MtrunA17_Chr2g0318261</name>
</gene>
<evidence type="ECO:0000313" key="7">
    <source>
        <dbReference type="Proteomes" id="UP000265566"/>
    </source>
</evidence>
<evidence type="ECO:0000259" key="2">
    <source>
        <dbReference type="Pfam" id="PF07127"/>
    </source>
</evidence>
<reference evidence="5" key="3">
    <citation type="submission" date="2015-04" db="UniProtKB">
        <authorList>
            <consortium name="EnsemblPlants"/>
        </authorList>
    </citation>
    <scope>IDENTIFICATION</scope>
    <source>
        <strain evidence="5">cv. Jemalong A17</strain>
    </source>
</reference>
<feature type="signal peptide" evidence="1">
    <location>
        <begin position="1"/>
        <end position="24"/>
    </location>
</feature>
<reference evidence="3 6" key="1">
    <citation type="journal article" date="2011" name="Nature">
        <title>The Medicago genome provides insight into the evolution of rhizobial symbioses.</title>
        <authorList>
            <person name="Young N.D."/>
            <person name="Debelle F."/>
            <person name="Oldroyd G.E."/>
            <person name="Geurts R."/>
            <person name="Cannon S.B."/>
            <person name="Udvardi M.K."/>
            <person name="Benedito V.A."/>
            <person name="Mayer K.F."/>
            <person name="Gouzy J."/>
            <person name="Schoof H."/>
            <person name="Van de Peer Y."/>
            <person name="Proost S."/>
            <person name="Cook D.R."/>
            <person name="Meyers B.C."/>
            <person name="Spannagl M."/>
            <person name="Cheung F."/>
            <person name="De Mita S."/>
            <person name="Krishnakumar V."/>
            <person name="Gundlach H."/>
            <person name="Zhou S."/>
            <person name="Mudge J."/>
            <person name="Bharti A.K."/>
            <person name="Murray J.D."/>
            <person name="Naoumkina M.A."/>
            <person name="Rosen B."/>
            <person name="Silverstein K.A."/>
            <person name="Tang H."/>
            <person name="Rombauts S."/>
            <person name="Zhao P.X."/>
            <person name="Zhou P."/>
            <person name="Barbe V."/>
            <person name="Bardou P."/>
            <person name="Bechner M."/>
            <person name="Bellec A."/>
            <person name="Berger A."/>
            <person name="Berges H."/>
            <person name="Bidwell S."/>
            <person name="Bisseling T."/>
            <person name="Choisne N."/>
            <person name="Couloux A."/>
            <person name="Denny R."/>
            <person name="Deshpande S."/>
            <person name="Dai X."/>
            <person name="Doyle J.J."/>
            <person name="Dudez A.M."/>
            <person name="Farmer A.D."/>
            <person name="Fouteau S."/>
            <person name="Franken C."/>
            <person name="Gibelin C."/>
            <person name="Gish J."/>
            <person name="Goldstein S."/>
            <person name="Gonzalez A.J."/>
            <person name="Green P.J."/>
            <person name="Hallab A."/>
            <person name="Hartog M."/>
            <person name="Hua A."/>
            <person name="Humphray S.J."/>
            <person name="Jeong D.H."/>
            <person name="Jing Y."/>
            <person name="Jocker A."/>
            <person name="Kenton S.M."/>
            <person name="Kim D.J."/>
            <person name="Klee K."/>
            <person name="Lai H."/>
            <person name="Lang C."/>
            <person name="Lin S."/>
            <person name="Macmil S.L."/>
            <person name="Magdelenat G."/>
            <person name="Matthews L."/>
            <person name="McCorrison J."/>
            <person name="Monaghan E.L."/>
            <person name="Mun J.H."/>
            <person name="Najar F.Z."/>
            <person name="Nicholson C."/>
            <person name="Noirot C."/>
            <person name="O'Bleness M."/>
            <person name="Paule C.R."/>
            <person name="Poulain J."/>
            <person name="Prion F."/>
            <person name="Qin B."/>
            <person name="Qu C."/>
            <person name="Retzel E.F."/>
            <person name="Riddle C."/>
            <person name="Sallet E."/>
            <person name="Samain S."/>
            <person name="Samson N."/>
            <person name="Sanders I."/>
            <person name="Saurat O."/>
            <person name="Scarpelli C."/>
            <person name="Schiex T."/>
            <person name="Segurens B."/>
            <person name="Severin A.J."/>
            <person name="Sherrier D.J."/>
            <person name="Shi R."/>
            <person name="Sims S."/>
            <person name="Singer S.R."/>
            <person name="Sinharoy S."/>
            <person name="Sterck L."/>
            <person name="Viollet A."/>
            <person name="Wang B.B."/>
            <person name="Wang K."/>
            <person name="Wang M."/>
            <person name="Wang X."/>
            <person name="Warfsmann J."/>
            <person name="Weissenbach J."/>
            <person name="White D.D."/>
            <person name="White J.D."/>
            <person name="Wiley G.B."/>
            <person name="Wincker P."/>
            <person name="Xing Y."/>
            <person name="Yang L."/>
            <person name="Yao Z."/>
            <person name="Ying F."/>
            <person name="Zhai J."/>
            <person name="Zhou L."/>
            <person name="Zuber A."/>
            <person name="Denarie J."/>
            <person name="Dixon R.A."/>
            <person name="May G.D."/>
            <person name="Schwartz D.C."/>
            <person name="Rogers J."/>
            <person name="Quetier F."/>
            <person name="Town C.D."/>
            <person name="Roe B.A."/>
        </authorList>
    </citation>
    <scope>NUCLEOTIDE SEQUENCE [LARGE SCALE GENOMIC DNA]</scope>
    <source>
        <strain evidence="3">A17</strain>
        <strain evidence="5 6">cv. Jemalong A17</strain>
    </source>
</reference>
<dbReference type="Gramene" id="rna11338">
    <property type="protein sequence ID" value="RHN75171.1"/>
    <property type="gene ID" value="gene11338"/>
</dbReference>
<dbReference type="Pfam" id="PF07127">
    <property type="entry name" value="Nodulin_late"/>
    <property type="match status" value="1"/>
</dbReference>
<reference evidence="3 6" key="2">
    <citation type="journal article" date="2014" name="BMC Genomics">
        <title>An improved genome release (version Mt4.0) for the model legume Medicago truncatula.</title>
        <authorList>
            <person name="Tang H."/>
            <person name="Krishnakumar V."/>
            <person name="Bidwell S."/>
            <person name="Rosen B."/>
            <person name="Chan A."/>
            <person name="Zhou S."/>
            <person name="Gentzbittel L."/>
            <person name="Childs K.L."/>
            <person name="Yandell M."/>
            <person name="Gundlach H."/>
            <person name="Mayer K.F."/>
            <person name="Schwartz D.C."/>
            <person name="Town C.D."/>
        </authorList>
    </citation>
    <scope>GENOME REANNOTATION</scope>
    <source>
        <strain evidence="3">A17</strain>
        <strain evidence="5 6">cv. Jemalong A17</strain>
    </source>
</reference>
<reference evidence="7" key="4">
    <citation type="journal article" date="2018" name="Nat. Plants">
        <title>Whole-genome landscape of Medicago truncatula symbiotic genes.</title>
        <authorList>
            <person name="Pecrix Y."/>
            <person name="Staton S.E."/>
            <person name="Sallet E."/>
            <person name="Lelandais-Briere C."/>
            <person name="Moreau S."/>
            <person name="Carrere S."/>
            <person name="Blein T."/>
            <person name="Jardinaud M.F."/>
            <person name="Latrasse D."/>
            <person name="Zouine M."/>
            <person name="Zahm M."/>
            <person name="Kreplak J."/>
            <person name="Mayjonade B."/>
            <person name="Satge C."/>
            <person name="Perez M."/>
            <person name="Cauet S."/>
            <person name="Marande W."/>
            <person name="Chantry-Darmon C."/>
            <person name="Lopez-Roques C."/>
            <person name="Bouchez O."/>
            <person name="Berard A."/>
            <person name="Debelle F."/>
            <person name="Munos S."/>
            <person name="Bendahmane A."/>
            <person name="Berges H."/>
            <person name="Niebel A."/>
            <person name="Buitink J."/>
            <person name="Frugier F."/>
            <person name="Benhamed M."/>
            <person name="Crespi M."/>
            <person name="Gouzy J."/>
            <person name="Gamas P."/>
        </authorList>
    </citation>
    <scope>NUCLEOTIDE SEQUENCE [LARGE SCALE GENOMIC DNA]</scope>
    <source>
        <strain evidence="7">cv. Jemalong A17</strain>
    </source>
</reference>
<dbReference type="EMBL" id="CM001218">
    <property type="protein sequence ID" value="KEH38801.1"/>
    <property type="molecule type" value="Genomic_DNA"/>
</dbReference>
<reference evidence="4" key="5">
    <citation type="journal article" date="2018" name="Nat. Plants">
        <title>Whole-genome landscape of Medicago truncatula symbiotic genes.</title>
        <authorList>
            <person name="Pecrix Y."/>
            <person name="Gamas P."/>
            <person name="Carrere S."/>
        </authorList>
    </citation>
    <scope>NUCLEOTIDE SEQUENCE</scope>
    <source>
        <tissue evidence="4">Leaves</tissue>
    </source>
</reference>
<dbReference type="GO" id="GO:0046872">
    <property type="term" value="F:metal ion binding"/>
    <property type="evidence" value="ECO:0007669"/>
    <property type="project" value="InterPro"/>
</dbReference>
<keyword evidence="6" id="KW-1185">Reference proteome</keyword>
<dbReference type="Proteomes" id="UP000265566">
    <property type="component" value="Chromosome 2"/>
</dbReference>
<dbReference type="HOGENOM" id="CLU_181053_6_4_1"/>
<dbReference type="EMBL" id="PSQE01000002">
    <property type="protein sequence ID" value="RHN75171.1"/>
    <property type="molecule type" value="Genomic_DNA"/>
</dbReference>
<feature type="domain" description="Late nodulin" evidence="2">
    <location>
        <begin position="1"/>
        <end position="53"/>
    </location>
</feature>
<evidence type="ECO:0000256" key="1">
    <source>
        <dbReference type="SAM" id="SignalP"/>
    </source>
</evidence>
<dbReference type="EnsemblPlants" id="KEH38801">
    <property type="protein sequence ID" value="KEH38801"/>
    <property type="gene ID" value="MTR_2g080180"/>
</dbReference>
<evidence type="ECO:0000313" key="6">
    <source>
        <dbReference type="Proteomes" id="UP000002051"/>
    </source>
</evidence>
<protein>
    <submittedName>
        <fullName evidence="3">Nodule Cysteine-Rich (NCR) secreted peptide</fullName>
    </submittedName>
    <submittedName>
        <fullName evidence="4">Putative Late nodulin</fullName>
    </submittedName>
</protein>
<evidence type="ECO:0000313" key="3">
    <source>
        <dbReference type="EMBL" id="KEH38801.1"/>
    </source>
</evidence>
<dbReference type="Proteomes" id="UP000002051">
    <property type="component" value="Chromosome 2"/>
</dbReference>
<evidence type="ECO:0000313" key="5">
    <source>
        <dbReference type="EnsemblPlants" id="KEH38801"/>
    </source>
</evidence>